<evidence type="ECO:0000313" key="1">
    <source>
        <dbReference type="EMBL" id="CAA9552980.1"/>
    </source>
</evidence>
<dbReference type="EMBL" id="CADCWH010000170">
    <property type="protein sequence ID" value="CAA9552980.1"/>
    <property type="molecule type" value="Genomic_DNA"/>
</dbReference>
<name>A0A6J4UKC6_9BACT</name>
<proteinExistence type="predicted"/>
<reference evidence="1" key="1">
    <citation type="submission" date="2020-02" db="EMBL/GenBank/DDBJ databases">
        <authorList>
            <person name="Meier V. D."/>
        </authorList>
    </citation>
    <scope>NUCLEOTIDE SEQUENCE</scope>
    <source>
        <strain evidence="1">AVDCRST_MAG70</strain>
    </source>
</reference>
<dbReference type="AlphaFoldDB" id="A0A6J4UKC6"/>
<sequence>CVRGAGIVGPGSTGQNWLWSSGASKGVRIWAVYRRSCAESSRVGCSPRPSPGSVSARVAGRCV</sequence>
<feature type="non-terminal residue" evidence="1">
    <location>
        <position position="1"/>
    </location>
</feature>
<accession>A0A6J4UKC6</accession>
<protein>
    <submittedName>
        <fullName evidence="1">Uncharacterized protein</fullName>
    </submittedName>
</protein>
<organism evidence="1">
    <name type="scientific">uncultured Thermomicrobiales bacterium</name>
    <dbReference type="NCBI Taxonomy" id="1645740"/>
    <lineage>
        <taxon>Bacteria</taxon>
        <taxon>Pseudomonadati</taxon>
        <taxon>Thermomicrobiota</taxon>
        <taxon>Thermomicrobia</taxon>
        <taxon>Thermomicrobiales</taxon>
        <taxon>environmental samples</taxon>
    </lineage>
</organism>
<gene>
    <name evidence="1" type="ORF">AVDCRST_MAG70-1080</name>
</gene>
<feature type="non-terminal residue" evidence="1">
    <location>
        <position position="63"/>
    </location>
</feature>